<evidence type="ECO:0000313" key="2">
    <source>
        <dbReference type="EMBL" id="EEN42461.1"/>
    </source>
</evidence>
<reference evidence="2" key="1">
    <citation type="journal article" date="2008" name="Nature">
        <title>The amphioxus genome and the evolution of the chordate karyotype.</title>
        <authorList>
            <consortium name="US DOE Joint Genome Institute (JGI-PGF)"/>
            <person name="Putnam N.H."/>
            <person name="Butts T."/>
            <person name="Ferrier D.E.K."/>
            <person name="Furlong R.F."/>
            <person name="Hellsten U."/>
            <person name="Kawashima T."/>
            <person name="Robinson-Rechavi M."/>
            <person name="Shoguchi E."/>
            <person name="Terry A."/>
            <person name="Yu J.-K."/>
            <person name="Benito-Gutierrez E.L."/>
            <person name="Dubchak I."/>
            <person name="Garcia-Fernandez J."/>
            <person name="Gibson-Brown J.J."/>
            <person name="Grigoriev I.V."/>
            <person name="Horton A.C."/>
            <person name="de Jong P.J."/>
            <person name="Jurka J."/>
            <person name="Kapitonov V.V."/>
            <person name="Kohara Y."/>
            <person name="Kuroki Y."/>
            <person name="Lindquist E."/>
            <person name="Lucas S."/>
            <person name="Osoegawa K."/>
            <person name="Pennacchio L.A."/>
            <person name="Salamov A.A."/>
            <person name="Satou Y."/>
            <person name="Sauka-Spengler T."/>
            <person name="Schmutz J."/>
            <person name="Shin-I T."/>
            <person name="Toyoda A."/>
            <person name="Bronner-Fraser M."/>
            <person name="Fujiyama A."/>
            <person name="Holland L.Z."/>
            <person name="Holland P.W.H."/>
            <person name="Satoh N."/>
            <person name="Rokhsar D.S."/>
        </authorList>
    </citation>
    <scope>NUCLEOTIDE SEQUENCE [LARGE SCALE GENOMIC DNA]</scope>
    <source>
        <strain evidence="2">S238N-H82</strain>
        <tissue evidence="2">Testes</tissue>
    </source>
</reference>
<dbReference type="FunFam" id="2.60.120.740:FF:000001">
    <property type="entry name" value="Adhesion G protein-coupled receptor L2"/>
    <property type="match status" value="1"/>
</dbReference>
<name>C3ZYD0_BRAFL</name>
<dbReference type="Pfam" id="PF02140">
    <property type="entry name" value="SUEL_Lectin"/>
    <property type="match status" value="1"/>
</dbReference>
<dbReference type="CDD" id="cd22827">
    <property type="entry name" value="Gal_Rha_Lectin_SUL-I-like"/>
    <property type="match status" value="1"/>
</dbReference>
<dbReference type="GO" id="GO:0030246">
    <property type="term" value="F:carbohydrate binding"/>
    <property type="evidence" value="ECO:0007669"/>
    <property type="project" value="InterPro"/>
</dbReference>
<dbReference type="Gene3D" id="2.60.120.740">
    <property type="match status" value="1"/>
</dbReference>
<feature type="domain" description="SUEL-type lectin" evidence="1">
    <location>
        <begin position="7"/>
        <end position="92"/>
    </location>
</feature>
<dbReference type="InParanoid" id="C3ZYD0"/>
<dbReference type="PANTHER" id="PTHR46780">
    <property type="entry name" value="PROTEIN EVA-1"/>
    <property type="match status" value="1"/>
</dbReference>
<sequence length="92" mass="9970">SLRKATACEGKDVIMDCYGQKIIVKSAMYGRTKSNVCHGQGSNTKCASTATALAKVRSLCNGDFFCTVPATNKLFGDPCPGTYKYLEVRFKC</sequence>
<dbReference type="InterPro" id="IPR043159">
    <property type="entry name" value="Lectin_gal-bd_sf"/>
</dbReference>
<organism>
    <name type="scientific">Branchiostoma floridae</name>
    <name type="common">Florida lancelet</name>
    <name type="synonym">Amphioxus</name>
    <dbReference type="NCBI Taxonomy" id="7739"/>
    <lineage>
        <taxon>Eukaryota</taxon>
        <taxon>Metazoa</taxon>
        <taxon>Chordata</taxon>
        <taxon>Cephalochordata</taxon>
        <taxon>Leptocardii</taxon>
        <taxon>Amphioxiformes</taxon>
        <taxon>Branchiostomatidae</taxon>
        <taxon>Branchiostoma</taxon>
    </lineage>
</organism>
<dbReference type="InterPro" id="IPR000922">
    <property type="entry name" value="Lectin_gal-bd_dom"/>
</dbReference>
<dbReference type="PROSITE" id="PS50228">
    <property type="entry name" value="SUEL_LECTIN"/>
    <property type="match status" value="1"/>
</dbReference>
<dbReference type="eggNOG" id="KOG4729">
    <property type="taxonomic scope" value="Eukaryota"/>
</dbReference>
<feature type="non-terminal residue" evidence="2">
    <location>
        <position position="92"/>
    </location>
</feature>
<accession>C3ZYD0</accession>
<protein>
    <recommendedName>
        <fullName evidence="1">SUEL-type lectin domain-containing protein</fullName>
    </recommendedName>
</protein>
<gene>
    <name evidence="2" type="ORF">BRAFLDRAFT_143126</name>
</gene>
<dbReference type="AlphaFoldDB" id="C3ZYD0"/>
<dbReference type="EMBL" id="GG666726">
    <property type="protein sequence ID" value="EEN42461.1"/>
    <property type="molecule type" value="Genomic_DNA"/>
</dbReference>
<evidence type="ECO:0000259" key="1">
    <source>
        <dbReference type="PROSITE" id="PS50228"/>
    </source>
</evidence>
<dbReference type="STRING" id="7739.C3ZYD0"/>
<feature type="non-terminal residue" evidence="2">
    <location>
        <position position="1"/>
    </location>
</feature>
<proteinExistence type="predicted"/>